<evidence type="ECO:0000256" key="3">
    <source>
        <dbReference type="ARBA" id="ARBA00022722"/>
    </source>
</evidence>
<keyword evidence="5" id="KW-0255">Endonuclease</keyword>
<evidence type="ECO:0000256" key="7">
    <source>
        <dbReference type="ARBA" id="ARBA00022833"/>
    </source>
</evidence>
<dbReference type="NCBIfam" id="TIGR00043">
    <property type="entry name" value="rRNA maturation RNase YbeY"/>
    <property type="match status" value="1"/>
</dbReference>
<evidence type="ECO:0000256" key="1">
    <source>
        <dbReference type="ARBA" id="ARBA00001947"/>
    </source>
</evidence>
<dbReference type="HAMAP" id="MF_00009">
    <property type="entry name" value="Endoribonucl_YbeY"/>
    <property type="match status" value="1"/>
</dbReference>
<dbReference type="SUPFAM" id="SSF55486">
    <property type="entry name" value="Metalloproteases ('zincins'), catalytic domain"/>
    <property type="match status" value="1"/>
</dbReference>
<dbReference type="Gene3D" id="3.40.390.30">
    <property type="entry name" value="Metalloproteases ('zincins'), catalytic domain"/>
    <property type="match status" value="1"/>
</dbReference>
<evidence type="ECO:0000256" key="4">
    <source>
        <dbReference type="ARBA" id="ARBA00022723"/>
    </source>
</evidence>
<dbReference type="GO" id="GO:0006364">
    <property type="term" value="P:rRNA processing"/>
    <property type="evidence" value="ECO:0007669"/>
    <property type="project" value="InterPro"/>
</dbReference>
<name>A0A0F9PA90_9ZZZZ</name>
<keyword evidence="4" id="KW-0479">Metal-binding</keyword>
<evidence type="ECO:0000256" key="5">
    <source>
        <dbReference type="ARBA" id="ARBA00022759"/>
    </source>
</evidence>
<keyword evidence="6" id="KW-0378">Hydrolase</keyword>
<dbReference type="InterPro" id="IPR002036">
    <property type="entry name" value="YbeY"/>
</dbReference>
<accession>A0A0F9PA90</accession>
<proteinExistence type="inferred from homology"/>
<comment type="caution">
    <text evidence="8">The sequence shown here is derived from an EMBL/GenBank/DDBJ whole genome shotgun (WGS) entry which is preliminary data.</text>
</comment>
<comment type="cofactor">
    <cofactor evidence="1">
        <name>Zn(2+)</name>
        <dbReference type="ChEBI" id="CHEBI:29105"/>
    </cofactor>
</comment>
<keyword evidence="3" id="KW-0540">Nuclease</keyword>
<protein>
    <submittedName>
        <fullName evidence="8">Uncharacterized protein</fullName>
    </submittedName>
</protein>
<keyword evidence="7" id="KW-0862">Zinc</keyword>
<organism evidence="8">
    <name type="scientific">marine sediment metagenome</name>
    <dbReference type="NCBI Taxonomy" id="412755"/>
    <lineage>
        <taxon>unclassified sequences</taxon>
        <taxon>metagenomes</taxon>
        <taxon>ecological metagenomes</taxon>
    </lineage>
</organism>
<dbReference type="GO" id="GO:0004222">
    <property type="term" value="F:metalloendopeptidase activity"/>
    <property type="evidence" value="ECO:0007669"/>
    <property type="project" value="InterPro"/>
</dbReference>
<gene>
    <name evidence="8" type="ORF">LCGC14_0868260</name>
</gene>
<dbReference type="GO" id="GO:0046872">
    <property type="term" value="F:metal ion binding"/>
    <property type="evidence" value="ECO:0007669"/>
    <property type="project" value="UniProtKB-KW"/>
</dbReference>
<evidence type="ECO:0000256" key="6">
    <source>
        <dbReference type="ARBA" id="ARBA00022801"/>
    </source>
</evidence>
<reference evidence="8" key="1">
    <citation type="journal article" date="2015" name="Nature">
        <title>Complex archaea that bridge the gap between prokaryotes and eukaryotes.</title>
        <authorList>
            <person name="Spang A."/>
            <person name="Saw J.H."/>
            <person name="Jorgensen S.L."/>
            <person name="Zaremba-Niedzwiedzka K."/>
            <person name="Martijn J."/>
            <person name="Lind A.E."/>
            <person name="van Eijk R."/>
            <person name="Schleper C."/>
            <person name="Guy L."/>
            <person name="Ettema T.J."/>
        </authorList>
    </citation>
    <scope>NUCLEOTIDE SEQUENCE</scope>
</reference>
<dbReference type="InterPro" id="IPR023091">
    <property type="entry name" value="MetalPrtase_cat_dom_sf_prd"/>
</dbReference>
<comment type="similarity">
    <text evidence="2">Belongs to the endoribonuclease YbeY family.</text>
</comment>
<sequence>MAIRRPAPSRPAPAPRVVITSSQSALRVPRKRLTELVAFVAGAEGVRIAQVDLAVVASAEIAALNRRYLDHRGATDVISFDLSDPDDRGVVVQLVVCGDWAVQRGPLHGYRPQHELMLYVIHGLLHLTGHDDTTVRGRAAMHARQEQLLADFLARRR</sequence>
<dbReference type="EMBL" id="LAZR01002669">
    <property type="protein sequence ID" value="KKN27079.1"/>
    <property type="molecule type" value="Genomic_DNA"/>
</dbReference>
<dbReference type="AlphaFoldDB" id="A0A0F9PA90"/>
<evidence type="ECO:0000313" key="8">
    <source>
        <dbReference type="EMBL" id="KKN27079.1"/>
    </source>
</evidence>
<evidence type="ECO:0000256" key="2">
    <source>
        <dbReference type="ARBA" id="ARBA00010875"/>
    </source>
</evidence>
<dbReference type="Pfam" id="PF02130">
    <property type="entry name" value="YbeY"/>
    <property type="match status" value="1"/>
</dbReference>
<dbReference type="GO" id="GO:0004519">
    <property type="term" value="F:endonuclease activity"/>
    <property type="evidence" value="ECO:0007669"/>
    <property type="project" value="UniProtKB-KW"/>
</dbReference>